<keyword evidence="10" id="KW-1133">Transmembrane helix</keyword>
<sequence>MPAVLSTARYAFAGQVALLLVALLVVRIFLRYRKFKPLQNIPGPPSGSFWTGNIAEFSSRHNAALQREVALNYGPVVRLSTFLGTPTLYISDPTALHHILIKEENVFQETDAFIASNYLIFGLGLPSTLGEHHRKQRKMLNPVFSVNHMRRLLPLFYNIIHKLRDAIAVEIGDEQREVDVLGWCGRTALELIGQGGLGYSFDPLTERVPNEYGDALKVLFPTTQYLDALRRLTPLVSNLGPAWFRRAVLDVIPSKRVQTVKKIVDTMDARSTEIYEAKKAAIREGDEKLLKQIGEGKDIMSVLMKANMVASEADKLPEHELIAQMTTLIFAATDTTSNTLACILELLATNPDVQTQLREELLSSGAAECLSYDELNKLPLLDGICRETLRVYPLVTLASRAPTQDALVPLGEPIIGLDGTIMKEVLIPKGVEVVIGTLGCNTNKSLWGEDALTWKPHRWLSTLPSAVSDAPIPGVYSNLMTFLGGKRACIGFKFSEMEMKVVLAVLVSNFVFELSDKPIRWNVAGVWYPSIGTEDNTPQMPLKVSRYTGPCA</sequence>
<keyword evidence="12" id="KW-1185">Reference proteome</keyword>
<keyword evidence="5 9" id="KW-0479">Metal-binding</keyword>
<keyword evidence="10" id="KW-0472">Membrane</keyword>
<evidence type="ECO:0000256" key="4">
    <source>
        <dbReference type="ARBA" id="ARBA00022617"/>
    </source>
</evidence>
<dbReference type="EMBL" id="KB468053">
    <property type="protein sequence ID" value="PCH40497.1"/>
    <property type="molecule type" value="Genomic_DNA"/>
</dbReference>
<evidence type="ECO:0000256" key="5">
    <source>
        <dbReference type="ARBA" id="ARBA00022723"/>
    </source>
</evidence>
<dbReference type="GO" id="GO:0020037">
    <property type="term" value="F:heme binding"/>
    <property type="evidence" value="ECO:0007669"/>
    <property type="project" value="InterPro"/>
</dbReference>
<dbReference type="GO" id="GO:0004497">
    <property type="term" value="F:monooxygenase activity"/>
    <property type="evidence" value="ECO:0007669"/>
    <property type="project" value="UniProtKB-KW"/>
</dbReference>
<dbReference type="OrthoDB" id="1470350at2759"/>
<protein>
    <submittedName>
        <fullName evidence="11">Cytochrome P450</fullName>
    </submittedName>
</protein>
<dbReference type="CDD" id="cd11069">
    <property type="entry name" value="CYP_FUM15-like"/>
    <property type="match status" value="1"/>
</dbReference>
<dbReference type="PRINTS" id="PR00463">
    <property type="entry name" value="EP450I"/>
</dbReference>
<comment type="cofactor">
    <cofactor evidence="1 9">
        <name>heme</name>
        <dbReference type="ChEBI" id="CHEBI:30413"/>
    </cofactor>
</comment>
<dbReference type="PRINTS" id="PR00385">
    <property type="entry name" value="P450"/>
</dbReference>
<dbReference type="InterPro" id="IPR036396">
    <property type="entry name" value="Cyt_P450_sf"/>
</dbReference>
<feature type="binding site" description="axial binding residue" evidence="9">
    <location>
        <position position="489"/>
    </location>
    <ligand>
        <name>heme</name>
        <dbReference type="ChEBI" id="CHEBI:30413"/>
    </ligand>
    <ligandPart>
        <name>Fe</name>
        <dbReference type="ChEBI" id="CHEBI:18248"/>
    </ligandPart>
</feature>
<evidence type="ECO:0000256" key="1">
    <source>
        <dbReference type="ARBA" id="ARBA00001971"/>
    </source>
</evidence>
<evidence type="ECO:0000256" key="7">
    <source>
        <dbReference type="ARBA" id="ARBA00023004"/>
    </source>
</evidence>
<evidence type="ECO:0000256" key="2">
    <source>
        <dbReference type="ARBA" id="ARBA00005179"/>
    </source>
</evidence>
<dbReference type="Pfam" id="PF00067">
    <property type="entry name" value="p450"/>
    <property type="match status" value="1"/>
</dbReference>
<dbReference type="InterPro" id="IPR050121">
    <property type="entry name" value="Cytochrome_P450_monoxygenase"/>
</dbReference>
<dbReference type="SUPFAM" id="SSF48264">
    <property type="entry name" value="Cytochrome P450"/>
    <property type="match status" value="1"/>
</dbReference>
<evidence type="ECO:0000256" key="8">
    <source>
        <dbReference type="ARBA" id="ARBA00023033"/>
    </source>
</evidence>
<keyword evidence="6" id="KW-0560">Oxidoreductase</keyword>
<dbReference type="Gene3D" id="1.10.630.10">
    <property type="entry name" value="Cytochrome P450"/>
    <property type="match status" value="1"/>
</dbReference>
<dbReference type="OMA" id="HENLFNE"/>
<reference evidence="11 12" key="1">
    <citation type="journal article" date="2012" name="Science">
        <title>The Paleozoic origin of enzymatic lignin decomposition reconstructed from 31 fungal genomes.</title>
        <authorList>
            <person name="Floudas D."/>
            <person name="Binder M."/>
            <person name="Riley R."/>
            <person name="Barry K."/>
            <person name="Blanchette R.A."/>
            <person name="Henrissat B."/>
            <person name="Martinez A.T."/>
            <person name="Otillar R."/>
            <person name="Spatafora J.W."/>
            <person name="Yadav J.S."/>
            <person name="Aerts A."/>
            <person name="Benoit I."/>
            <person name="Boyd A."/>
            <person name="Carlson A."/>
            <person name="Copeland A."/>
            <person name="Coutinho P.M."/>
            <person name="de Vries R.P."/>
            <person name="Ferreira P."/>
            <person name="Findley K."/>
            <person name="Foster B."/>
            <person name="Gaskell J."/>
            <person name="Glotzer D."/>
            <person name="Gorecki P."/>
            <person name="Heitman J."/>
            <person name="Hesse C."/>
            <person name="Hori C."/>
            <person name="Igarashi K."/>
            <person name="Jurgens J.A."/>
            <person name="Kallen N."/>
            <person name="Kersten P."/>
            <person name="Kohler A."/>
            <person name="Kuees U."/>
            <person name="Kumar T.K.A."/>
            <person name="Kuo A."/>
            <person name="LaButti K."/>
            <person name="Larrondo L.F."/>
            <person name="Lindquist E."/>
            <person name="Ling A."/>
            <person name="Lombard V."/>
            <person name="Lucas S."/>
            <person name="Lundell T."/>
            <person name="Martin R."/>
            <person name="McLaughlin D.J."/>
            <person name="Morgenstern I."/>
            <person name="Morin E."/>
            <person name="Murat C."/>
            <person name="Nagy L.G."/>
            <person name="Nolan M."/>
            <person name="Ohm R.A."/>
            <person name="Patyshakuliyeva A."/>
            <person name="Rokas A."/>
            <person name="Ruiz-Duenas F.J."/>
            <person name="Sabat G."/>
            <person name="Salamov A."/>
            <person name="Samejima M."/>
            <person name="Schmutz J."/>
            <person name="Slot J.C."/>
            <person name="St John F."/>
            <person name="Stenlid J."/>
            <person name="Sun H."/>
            <person name="Sun S."/>
            <person name="Syed K."/>
            <person name="Tsang A."/>
            <person name="Wiebenga A."/>
            <person name="Young D."/>
            <person name="Pisabarro A."/>
            <person name="Eastwood D.C."/>
            <person name="Martin F."/>
            <person name="Cullen D."/>
            <person name="Grigoriev I.V."/>
            <person name="Hibbett D.S."/>
        </authorList>
    </citation>
    <scope>NUCLEOTIDE SEQUENCE [LARGE SCALE GENOMIC DNA]</scope>
    <source>
        <strain evidence="11 12">MD-104</strain>
    </source>
</reference>
<dbReference type="InterPro" id="IPR002401">
    <property type="entry name" value="Cyt_P450_E_grp-I"/>
</dbReference>
<accession>A0A2H3JWG2</accession>
<keyword evidence="8" id="KW-0503">Monooxygenase</keyword>
<organism evidence="11 12">
    <name type="scientific">Wolfiporia cocos (strain MD-104)</name>
    <name type="common">Brown rot fungus</name>
    <dbReference type="NCBI Taxonomy" id="742152"/>
    <lineage>
        <taxon>Eukaryota</taxon>
        <taxon>Fungi</taxon>
        <taxon>Dikarya</taxon>
        <taxon>Basidiomycota</taxon>
        <taxon>Agaricomycotina</taxon>
        <taxon>Agaricomycetes</taxon>
        <taxon>Polyporales</taxon>
        <taxon>Phaeolaceae</taxon>
        <taxon>Wolfiporia</taxon>
    </lineage>
</organism>
<dbReference type="STRING" id="742152.A0A2H3JWG2"/>
<dbReference type="PANTHER" id="PTHR24305">
    <property type="entry name" value="CYTOCHROME P450"/>
    <property type="match status" value="1"/>
</dbReference>
<dbReference type="Proteomes" id="UP000218811">
    <property type="component" value="Unassembled WGS sequence"/>
</dbReference>
<evidence type="ECO:0000256" key="6">
    <source>
        <dbReference type="ARBA" id="ARBA00023002"/>
    </source>
</evidence>
<keyword evidence="4 9" id="KW-0349">Heme</keyword>
<gene>
    <name evidence="11" type="ORF">WOLCODRAFT_150538</name>
</gene>
<dbReference type="GO" id="GO:0016705">
    <property type="term" value="F:oxidoreductase activity, acting on paired donors, with incorporation or reduction of molecular oxygen"/>
    <property type="evidence" value="ECO:0007669"/>
    <property type="project" value="InterPro"/>
</dbReference>
<feature type="transmembrane region" description="Helical" evidence="10">
    <location>
        <begin position="12"/>
        <end position="30"/>
    </location>
</feature>
<proteinExistence type="inferred from homology"/>
<evidence type="ECO:0000256" key="3">
    <source>
        <dbReference type="ARBA" id="ARBA00010617"/>
    </source>
</evidence>
<name>A0A2H3JWG2_WOLCO</name>
<evidence type="ECO:0000256" key="10">
    <source>
        <dbReference type="SAM" id="Phobius"/>
    </source>
</evidence>
<dbReference type="GO" id="GO:0005506">
    <property type="term" value="F:iron ion binding"/>
    <property type="evidence" value="ECO:0007669"/>
    <property type="project" value="InterPro"/>
</dbReference>
<comment type="pathway">
    <text evidence="2">Secondary metabolite biosynthesis.</text>
</comment>
<dbReference type="AlphaFoldDB" id="A0A2H3JWG2"/>
<dbReference type="PANTHER" id="PTHR24305:SF166">
    <property type="entry name" value="CYTOCHROME P450 12A4, MITOCHONDRIAL-RELATED"/>
    <property type="match status" value="1"/>
</dbReference>
<dbReference type="InterPro" id="IPR001128">
    <property type="entry name" value="Cyt_P450"/>
</dbReference>
<evidence type="ECO:0000313" key="12">
    <source>
        <dbReference type="Proteomes" id="UP000218811"/>
    </source>
</evidence>
<evidence type="ECO:0000313" key="11">
    <source>
        <dbReference type="EMBL" id="PCH40497.1"/>
    </source>
</evidence>
<keyword evidence="7 9" id="KW-0408">Iron</keyword>
<keyword evidence="10" id="KW-0812">Transmembrane</keyword>
<evidence type="ECO:0000256" key="9">
    <source>
        <dbReference type="PIRSR" id="PIRSR602401-1"/>
    </source>
</evidence>
<comment type="similarity">
    <text evidence="3">Belongs to the cytochrome P450 family.</text>
</comment>